<dbReference type="EMBL" id="FXUL01000029">
    <property type="protein sequence ID" value="SMP78768.1"/>
    <property type="molecule type" value="Genomic_DNA"/>
</dbReference>
<sequence>MRVKDKVIIVTGAGSGIGEGIAKRLAEEGATVVVNDLQPATGQRVAEEILAGGGRARFIQGDVTSSASMASLVEETVRQFGRLDVMVNNAGWTHMNQPMLDVSEEDFDRCYAVNVKSVYLAAIHATPVFRRQGGGVFINIASTAGVRPRPGLTWYNGSKSAVIGTSKSMAVELGPDNIRVNCINPVFNPDTALSTSFIGGEITEERRAKFLSSIPLGRFSTALDVANAALYLASDEASFISGVCIEVDGARCV</sequence>
<dbReference type="InterPro" id="IPR036291">
    <property type="entry name" value="NAD(P)-bd_dom_sf"/>
</dbReference>
<dbReference type="RefSeq" id="WP_283445162.1">
    <property type="nucleotide sequence ID" value="NZ_FXUL01000029.1"/>
</dbReference>
<dbReference type="SUPFAM" id="SSF51735">
    <property type="entry name" value="NAD(P)-binding Rossmann-fold domains"/>
    <property type="match status" value="1"/>
</dbReference>
<reference evidence="3 4" key="1">
    <citation type="submission" date="2017-05" db="EMBL/GenBank/DDBJ databases">
        <authorList>
            <person name="Varghese N."/>
            <person name="Submissions S."/>
        </authorList>
    </citation>
    <scope>NUCLEOTIDE SEQUENCE [LARGE SCALE GENOMIC DNA]</scope>
    <source>
        <strain evidence="3 4">DSM 26001</strain>
    </source>
</reference>
<proteinExistence type="inferred from homology"/>
<evidence type="ECO:0000313" key="4">
    <source>
        <dbReference type="Proteomes" id="UP001158049"/>
    </source>
</evidence>
<dbReference type="Proteomes" id="UP001158049">
    <property type="component" value="Unassembled WGS sequence"/>
</dbReference>
<dbReference type="PRINTS" id="PR00080">
    <property type="entry name" value="SDRFAMILY"/>
</dbReference>
<dbReference type="Gene3D" id="3.40.50.720">
    <property type="entry name" value="NAD(P)-binding Rossmann-like Domain"/>
    <property type="match status" value="1"/>
</dbReference>
<evidence type="ECO:0000256" key="2">
    <source>
        <dbReference type="ARBA" id="ARBA00023002"/>
    </source>
</evidence>
<dbReference type="NCBIfam" id="NF005559">
    <property type="entry name" value="PRK07231.1"/>
    <property type="match status" value="1"/>
</dbReference>
<dbReference type="PANTHER" id="PTHR43639">
    <property type="entry name" value="OXIDOREDUCTASE, SHORT-CHAIN DEHYDROGENASE/REDUCTASE FAMILY (AFU_ORTHOLOGUE AFUA_5G02870)"/>
    <property type="match status" value="1"/>
</dbReference>
<accession>A0ABY1QRF1</accession>
<keyword evidence="2" id="KW-0560">Oxidoreductase</keyword>
<dbReference type="InterPro" id="IPR002347">
    <property type="entry name" value="SDR_fam"/>
</dbReference>
<dbReference type="PANTHER" id="PTHR43639:SF1">
    <property type="entry name" value="SHORT-CHAIN DEHYDROGENASE_REDUCTASE FAMILY PROTEIN"/>
    <property type="match status" value="1"/>
</dbReference>
<keyword evidence="4" id="KW-1185">Reference proteome</keyword>
<evidence type="ECO:0000256" key="1">
    <source>
        <dbReference type="ARBA" id="ARBA00006484"/>
    </source>
</evidence>
<dbReference type="Pfam" id="PF13561">
    <property type="entry name" value="adh_short_C2"/>
    <property type="match status" value="1"/>
</dbReference>
<protein>
    <submittedName>
        <fullName evidence="3">3-oxoacyl-[acyl-carrier protein] reductase</fullName>
    </submittedName>
</protein>
<evidence type="ECO:0000313" key="3">
    <source>
        <dbReference type="EMBL" id="SMP78768.1"/>
    </source>
</evidence>
<comment type="caution">
    <text evidence="3">The sequence shown here is derived from an EMBL/GenBank/DDBJ whole genome shotgun (WGS) entry which is preliminary data.</text>
</comment>
<dbReference type="PRINTS" id="PR00081">
    <property type="entry name" value="GDHRDH"/>
</dbReference>
<organism evidence="3 4">
    <name type="scientific">Noviherbaspirillum suwonense</name>
    <dbReference type="NCBI Taxonomy" id="1224511"/>
    <lineage>
        <taxon>Bacteria</taxon>
        <taxon>Pseudomonadati</taxon>
        <taxon>Pseudomonadota</taxon>
        <taxon>Betaproteobacteria</taxon>
        <taxon>Burkholderiales</taxon>
        <taxon>Oxalobacteraceae</taxon>
        <taxon>Noviherbaspirillum</taxon>
    </lineage>
</organism>
<comment type="similarity">
    <text evidence="1">Belongs to the short-chain dehydrogenases/reductases (SDR) family.</text>
</comment>
<gene>
    <name evidence="3" type="ORF">SAMN06295970_12959</name>
</gene>
<name>A0ABY1QRF1_9BURK</name>